<dbReference type="SUPFAM" id="SSF81321">
    <property type="entry name" value="Family A G protein-coupled receptor-like"/>
    <property type="match status" value="1"/>
</dbReference>
<evidence type="ECO:0000256" key="4">
    <source>
        <dbReference type="ARBA" id="ARBA00022606"/>
    </source>
</evidence>
<dbReference type="Pfam" id="PF01036">
    <property type="entry name" value="Bac_rhodopsin"/>
    <property type="match status" value="1"/>
</dbReference>
<evidence type="ECO:0000256" key="9">
    <source>
        <dbReference type="ARBA" id="ARBA00023136"/>
    </source>
</evidence>
<evidence type="ECO:0008006" key="14">
    <source>
        <dbReference type="Google" id="ProtNLM"/>
    </source>
</evidence>
<comment type="subcellular location">
    <subcellularLocation>
        <location evidence="1">Membrane</location>
        <topology evidence="1">Multi-pass membrane protein</topology>
    </subcellularLocation>
</comment>
<keyword evidence="5 11" id="KW-0812">Transmembrane</keyword>
<dbReference type="SMART" id="SM01021">
    <property type="entry name" value="Bac_rhodopsin"/>
    <property type="match status" value="1"/>
</dbReference>
<keyword evidence="10" id="KW-0675">Receptor</keyword>
<evidence type="ECO:0000256" key="5">
    <source>
        <dbReference type="ARBA" id="ARBA00022692"/>
    </source>
</evidence>
<dbReference type="EMBL" id="MRCC01000010">
    <property type="protein sequence ID" value="OKH25360.1"/>
    <property type="molecule type" value="Genomic_DNA"/>
</dbReference>
<proteinExistence type="inferred from homology"/>
<feature type="transmembrane region" description="Helical" evidence="11">
    <location>
        <begin position="225"/>
        <end position="243"/>
    </location>
</feature>
<reference evidence="12 13" key="1">
    <citation type="submission" date="2016-11" db="EMBL/GenBank/DDBJ databases">
        <title>Draft Genome Sequences of Nine Cyanobacterial Strains from Diverse Habitats.</title>
        <authorList>
            <person name="Zhu T."/>
            <person name="Hou S."/>
            <person name="Lu X."/>
            <person name="Hess W.R."/>
        </authorList>
    </citation>
    <scope>NUCLEOTIDE SEQUENCE [LARGE SCALE GENOMIC DNA]</scope>
    <source>
        <strain evidence="12 13">5.2 s.c.1</strain>
    </source>
</reference>
<gene>
    <name evidence="12" type="ORF">NIES1031_13325</name>
</gene>
<keyword evidence="4" id="KW-0716">Sensory transduction</keyword>
<evidence type="ECO:0000256" key="8">
    <source>
        <dbReference type="ARBA" id="ARBA00022991"/>
    </source>
</evidence>
<evidence type="ECO:0000256" key="10">
    <source>
        <dbReference type="ARBA" id="ARBA00023170"/>
    </source>
</evidence>
<dbReference type="PANTHER" id="PTHR28286">
    <property type="match status" value="1"/>
</dbReference>
<dbReference type="GO" id="GO:0009881">
    <property type="term" value="F:photoreceptor activity"/>
    <property type="evidence" value="ECO:0007669"/>
    <property type="project" value="UniProtKB-KW"/>
</dbReference>
<comment type="caution">
    <text evidence="12">The sequence shown here is derived from an EMBL/GenBank/DDBJ whole genome shotgun (WGS) entry which is preliminary data.</text>
</comment>
<keyword evidence="6" id="KW-0681">Retinal protein</keyword>
<keyword evidence="13" id="KW-1185">Reference proteome</keyword>
<organism evidence="12 13">
    <name type="scientific">Chroogloeocystis siderophila 5.2 s.c.1</name>
    <dbReference type="NCBI Taxonomy" id="247279"/>
    <lineage>
        <taxon>Bacteria</taxon>
        <taxon>Bacillati</taxon>
        <taxon>Cyanobacteriota</taxon>
        <taxon>Cyanophyceae</taxon>
        <taxon>Oscillatoriophycideae</taxon>
        <taxon>Chroococcales</taxon>
        <taxon>Chroococcaceae</taxon>
        <taxon>Chroogloeocystis</taxon>
    </lineage>
</organism>
<dbReference type="OrthoDB" id="30586at2"/>
<dbReference type="PRINTS" id="PR00251">
    <property type="entry name" value="BACTRLOPSIN"/>
</dbReference>
<comment type="similarity">
    <text evidence="2">Belongs to the archaeal/bacterial/fungal opsin family.</text>
</comment>
<dbReference type="RefSeq" id="WP_073549921.1">
    <property type="nucleotide sequence ID" value="NZ_CAWMVK010000002.1"/>
</dbReference>
<dbReference type="STRING" id="247279.NIES1031_13325"/>
<keyword evidence="7 11" id="KW-1133">Transmembrane helix</keyword>
<protein>
    <recommendedName>
        <fullName evidence="14">Rhodopsin</fullName>
    </recommendedName>
</protein>
<keyword evidence="3" id="KW-0600">Photoreceptor protein</keyword>
<feature type="transmembrane region" description="Helical" evidence="11">
    <location>
        <begin position="159"/>
        <end position="178"/>
    </location>
</feature>
<evidence type="ECO:0000256" key="11">
    <source>
        <dbReference type="SAM" id="Phobius"/>
    </source>
</evidence>
<feature type="transmembrane region" description="Helical" evidence="11">
    <location>
        <begin position="75"/>
        <end position="95"/>
    </location>
</feature>
<keyword evidence="9 11" id="KW-0472">Membrane</keyword>
<dbReference type="InterPro" id="IPR001425">
    <property type="entry name" value="Arc/bac/fun_rhodopsins"/>
</dbReference>
<dbReference type="Gene3D" id="1.20.1070.10">
    <property type="entry name" value="Rhodopsin 7-helix transmembrane proteins"/>
    <property type="match status" value="1"/>
</dbReference>
<feature type="transmembrane region" description="Helical" evidence="11">
    <location>
        <begin position="129"/>
        <end position="147"/>
    </location>
</feature>
<name>A0A1U7HP30_9CHRO</name>
<evidence type="ECO:0000256" key="1">
    <source>
        <dbReference type="ARBA" id="ARBA00004141"/>
    </source>
</evidence>
<dbReference type="Proteomes" id="UP000185984">
    <property type="component" value="Unassembled WGS sequence"/>
</dbReference>
<evidence type="ECO:0000256" key="2">
    <source>
        <dbReference type="ARBA" id="ARBA00008130"/>
    </source>
</evidence>
<accession>A0A1U7HP30</accession>
<sequence>MFSWNLPTNLLSSYNFIAQTVVVPEGTIMENLLTYSPVQHQLISHLLTLGVSAMAVGFVYFITTNKRSSPRFQPSSTLSAVVMVSAFLILGLQLLEWLSAFAFDGQVWGLGVGTAERYTESTFSNGYRYLNWSIDVPCLLTQMLFVIDVTPGRFRKLRFRFITAGLLMIYTGYIGQYFEITNTGWFLFWGAVSTVFYIYILYMVGNLIFKSRENLPHQAYKTMGTVWWLILVAWTLYPLAYLVPWAWKAFPAWGAWAAVTRQFLYTMADIFSKVIYGVLLSSVAQARSAAEGYEPAIQVQIDGGAASREYIERNAHRESTRVE</sequence>
<evidence type="ECO:0000313" key="13">
    <source>
        <dbReference type="Proteomes" id="UP000185984"/>
    </source>
</evidence>
<keyword evidence="8" id="KW-0157">Chromophore</keyword>
<feature type="transmembrane region" description="Helical" evidence="11">
    <location>
        <begin position="42"/>
        <end position="63"/>
    </location>
</feature>
<feature type="transmembrane region" description="Helical" evidence="11">
    <location>
        <begin position="184"/>
        <end position="204"/>
    </location>
</feature>
<evidence type="ECO:0000313" key="12">
    <source>
        <dbReference type="EMBL" id="OKH25360.1"/>
    </source>
</evidence>
<dbReference type="GO" id="GO:0016020">
    <property type="term" value="C:membrane"/>
    <property type="evidence" value="ECO:0007669"/>
    <property type="project" value="UniProtKB-SubCell"/>
</dbReference>
<feature type="transmembrane region" description="Helical" evidence="11">
    <location>
        <begin position="263"/>
        <end position="284"/>
    </location>
</feature>
<evidence type="ECO:0000256" key="6">
    <source>
        <dbReference type="ARBA" id="ARBA00022925"/>
    </source>
</evidence>
<evidence type="ECO:0000256" key="7">
    <source>
        <dbReference type="ARBA" id="ARBA00022989"/>
    </source>
</evidence>
<dbReference type="GO" id="GO:0007602">
    <property type="term" value="P:phototransduction"/>
    <property type="evidence" value="ECO:0007669"/>
    <property type="project" value="UniProtKB-KW"/>
</dbReference>
<dbReference type="AlphaFoldDB" id="A0A1U7HP30"/>
<evidence type="ECO:0000256" key="3">
    <source>
        <dbReference type="ARBA" id="ARBA00022543"/>
    </source>
</evidence>
<dbReference type="PANTHER" id="PTHR28286:SF2">
    <property type="entry name" value="BACTERIORHODOPSIN _OPSIN, NOPA (EUROFUNG)"/>
    <property type="match status" value="1"/>
</dbReference>